<gene>
    <name evidence="1" type="ORF">RPERSI_LOCUS28294</name>
</gene>
<evidence type="ECO:0000313" key="1">
    <source>
        <dbReference type="EMBL" id="CAG8831890.1"/>
    </source>
</evidence>
<sequence length="89" mass="9906">MADEMGLGKTLQCITLLWTLLKQSPLAGKGTIEKCIIVCPSSLVHNWANELEKWLGPIRLKALVMDSKGKKEYVLKELRHYAGAKGNLI</sequence>
<protein>
    <submittedName>
        <fullName evidence="1">7057_t:CDS:1</fullName>
    </submittedName>
</protein>
<keyword evidence="2" id="KW-1185">Reference proteome</keyword>
<feature type="non-terminal residue" evidence="1">
    <location>
        <position position="89"/>
    </location>
</feature>
<reference evidence="1" key="1">
    <citation type="submission" date="2021-06" db="EMBL/GenBank/DDBJ databases">
        <authorList>
            <person name="Kallberg Y."/>
            <person name="Tangrot J."/>
            <person name="Rosling A."/>
        </authorList>
    </citation>
    <scope>NUCLEOTIDE SEQUENCE</scope>
    <source>
        <strain evidence="1">MA461A</strain>
    </source>
</reference>
<organism evidence="1 2">
    <name type="scientific">Racocetra persica</name>
    <dbReference type="NCBI Taxonomy" id="160502"/>
    <lineage>
        <taxon>Eukaryota</taxon>
        <taxon>Fungi</taxon>
        <taxon>Fungi incertae sedis</taxon>
        <taxon>Mucoromycota</taxon>
        <taxon>Glomeromycotina</taxon>
        <taxon>Glomeromycetes</taxon>
        <taxon>Diversisporales</taxon>
        <taxon>Gigasporaceae</taxon>
        <taxon>Racocetra</taxon>
    </lineage>
</organism>
<dbReference type="Proteomes" id="UP000789920">
    <property type="component" value="Unassembled WGS sequence"/>
</dbReference>
<name>A0ACA9S8R0_9GLOM</name>
<comment type="caution">
    <text evidence="1">The sequence shown here is derived from an EMBL/GenBank/DDBJ whole genome shotgun (WGS) entry which is preliminary data.</text>
</comment>
<accession>A0ACA9S8R0</accession>
<proteinExistence type="predicted"/>
<dbReference type="EMBL" id="CAJVQC010102447">
    <property type="protein sequence ID" value="CAG8831890.1"/>
    <property type="molecule type" value="Genomic_DNA"/>
</dbReference>
<evidence type="ECO:0000313" key="2">
    <source>
        <dbReference type="Proteomes" id="UP000789920"/>
    </source>
</evidence>